<feature type="compositionally biased region" description="Polar residues" evidence="1">
    <location>
        <begin position="43"/>
        <end position="56"/>
    </location>
</feature>
<feature type="compositionally biased region" description="Basic and acidic residues" evidence="1">
    <location>
        <begin position="12"/>
        <end position="22"/>
    </location>
</feature>
<sequence>MMESNSPGQSTEDEKKQQDARRARSRSRTRSGLSSRVNFFESGAQSRMRSTSQSFERMGTNNCVTIDTGVSMEDSVFDQSEVDQLEREITERRQRLSRRDDEEERQRRPAVSLRRVVSPVRVEPISPSLHQVVNQQFATEVYISSWTERTAGRTPDAIQVASPPIPPPRDVSQPPWRLARRSEPMTPDSSSRESPFPTPTTPTSAFTKYQEWRARRLTSAETAEPVVPWRKQQQARKDTAQTGTSPFGDVLVLRRPSQEIADQSASRKNSQLPPWYSEYRTASLSQTASRMVEGFRVGGIKTHYDFHITQIKGELLSDSFLFNQCEGRI</sequence>
<feature type="region of interest" description="Disordered" evidence="1">
    <location>
        <begin position="154"/>
        <end position="247"/>
    </location>
</feature>
<dbReference type="AlphaFoldDB" id="A0A164Z418"/>
<reference evidence="2 3" key="1">
    <citation type="submission" date="2016-03" db="EMBL/GenBank/DDBJ databases">
        <title>EvidentialGene: Evidence-directed Construction of Genes on Genomes.</title>
        <authorList>
            <person name="Gilbert D.G."/>
            <person name="Choi J.-H."/>
            <person name="Mockaitis K."/>
            <person name="Colbourne J."/>
            <person name="Pfrender M."/>
        </authorList>
    </citation>
    <scope>NUCLEOTIDE SEQUENCE [LARGE SCALE GENOMIC DNA]</scope>
    <source>
        <strain evidence="2 3">Xinb3</strain>
        <tissue evidence="2">Complete organism</tissue>
    </source>
</reference>
<evidence type="ECO:0000256" key="1">
    <source>
        <dbReference type="SAM" id="MobiDB-lite"/>
    </source>
</evidence>
<name>A0A164Z418_9CRUS</name>
<feature type="compositionally biased region" description="Polar residues" evidence="1">
    <location>
        <begin position="1"/>
        <end position="10"/>
    </location>
</feature>
<evidence type="ECO:0000313" key="3">
    <source>
        <dbReference type="Proteomes" id="UP000076858"/>
    </source>
</evidence>
<protein>
    <submittedName>
        <fullName evidence="2">Uncharacterized protein</fullName>
    </submittedName>
</protein>
<gene>
    <name evidence="2" type="ORF">APZ42_018328</name>
</gene>
<feature type="region of interest" description="Disordered" evidence="1">
    <location>
        <begin position="70"/>
        <end position="111"/>
    </location>
</feature>
<feature type="compositionally biased region" description="Basic and acidic residues" evidence="1">
    <location>
        <begin position="84"/>
        <end position="107"/>
    </location>
</feature>
<dbReference type="OrthoDB" id="6368240at2759"/>
<dbReference type="Proteomes" id="UP000076858">
    <property type="component" value="Unassembled WGS sequence"/>
</dbReference>
<dbReference type="EMBL" id="LRGB01000781">
    <property type="protein sequence ID" value="KZS15918.1"/>
    <property type="molecule type" value="Genomic_DNA"/>
</dbReference>
<comment type="caution">
    <text evidence="2">The sequence shown here is derived from an EMBL/GenBank/DDBJ whole genome shotgun (WGS) entry which is preliminary data.</text>
</comment>
<feature type="region of interest" description="Disordered" evidence="1">
    <location>
        <begin position="1"/>
        <end position="56"/>
    </location>
</feature>
<organism evidence="2 3">
    <name type="scientific">Daphnia magna</name>
    <dbReference type="NCBI Taxonomy" id="35525"/>
    <lineage>
        <taxon>Eukaryota</taxon>
        <taxon>Metazoa</taxon>
        <taxon>Ecdysozoa</taxon>
        <taxon>Arthropoda</taxon>
        <taxon>Crustacea</taxon>
        <taxon>Branchiopoda</taxon>
        <taxon>Diplostraca</taxon>
        <taxon>Cladocera</taxon>
        <taxon>Anomopoda</taxon>
        <taxon>Daphniidae</taxon>
        <taxon>Daphnia</taxon>
    </lineage>
</organism>
<accession>A0A164Z418</accession>
<keyword evidence="3" id="KW-1185">Reference proteome</keyword>
<proteinExistence type="predicted"/>
<evidence type="ECO:0000313" key="2">
    <source>
        <dbReference type="EMBL" id="KZS15918.1"/>
    </source>
</evidence>